<evidence type="ECO:0000256" key="1">
    <source>
        <dbReference type="SAM" id="MobiDB-lite"/>
    </source>
</evidence>
<feature type="compositionally biased region" description="Polar residues" evidence="1">
    <location>
        <begin position="1"/>
        <end position="14"/>
    </location>
</feature>
<organism evidence="2 3">
    <name type="scientific">Roseivirga seohaensis subsp. aquiponti</name>
    <dbReference type="NCBI Taxonomy" id="1566026"/>
    <lineage>
        <taxon>Bacteria</taxon>
        <taxon>Pseudomonadati</taxon>
        <taxon>Bacteroidota</taxon>
        <taxon>Cytophagia</taxon>
        <taxon>Cytophagales</taxon>
        <taxon>Roseivirgaceae</taxon>
        <taxon>Roseivirga</taxon>
    </lineage>
</organism>
<dbReference type="EMBL" id="JSVA01000009">
    <property type="protein sequence ID" value="KOF02996.1"/>
    <property type="molecule type" value="Genomic_DNA"/>
</dbReference>
<gene>
    <name evidence="2" type="ORF">OB69_09240</name>
</gene>
<dbReference type="Proteomes" id="UP000036908">
    <property type="component" value="Unassembled WGS sequence"/>
</dbReference>
<evidence type="ECO:0000313" key="3">
    <source>
        <dbReference type="Proteomes" id="UP000036908"/>
    </source>
</evidence>
<accession>A0A0L8AL66</accession>
<feature type="region of interest" description="Disordered" evidence="1">
    <location>
        <begin position="1"/>
        <end position="63"/>
    </location>
</feature>
<name>A0A0L8AL66_9BACT</name>
<dbReference type="RefSeq" id="WP_053223431.1">
    <property type="nucleotide sequence ID" value="NZ_JSVA01000009.1"/>
</dbReference>
<sequence length="63" mass="7338">MNLEAQKTGNMKSSLSEEKFSCHEKTLKKERDFSSKRELEPMAQVELNKRIDQSESDFSKQSI</sequence>
<feature type="compositionally biased region" description="Basic and acidic residues" evidence="1">
    <location>
        <begin position="15"/>
        <end position="40"/>
    </location>
</feature>
<dbReference type="AlphaFoldDB" id="A0A0L8AL66"/>
<keyword evidence="3" id="KW-1185">Reference proteome</keyword>
<protein>
    <submittedName>
        <fullName evidence="2">Uncharacterized protein</fullName>
    </submittedName>
</protein>
<reference evidence="3" key="1">
    <citation type="submission" date="2014-11" db="EMBL/GenBank/DDBJ databases">
        <title>Genome sequencing of Roseivirga sp. D-25.</title>
        <authorList>
            <person name="Selvaratnam C."/>
            <person name="Thevarajoo S."/>
            <person name="Goh K.M."/>
            <person name="Eee R."/>
            <person name="Chan K.-G."/>
            <person name="Chong C.S."/>
        </authorList>
    </citation>
    <scope>NUCLEOTIDE SEQUENCE [LARGE SCALE GENOMIC DNA]</scope>
    <source>
        <strain evidence="3">D-25</strain>
    </source>
</reference>
<comment type="caution">
    <text evidence="2">The sequence shown here is derived from an EMBL/GenBank/DDBJ whole genome shotgun (WGS) entry which is preliminary data.</text>
</comment>
<proteinExistence type="predicted"/>
<dbReference type="PATRIC" id="fig|1566026.4.peg.3685"/>
<evidence type="ECO:0000313" key="2">
    <source>
        <dbReference type="EMBL" id="KOF02996.1"/>
    </source>
</evidence>